<dbReference type="InterPro" id="IPR033928">
    <property type="entry name" value="EPS8_PTB"/>
</dbReference>
<dbReference type="Pfam" id="PF22975">
    <property type="entry name" value="EPS8_2nd"/>
    <property type="match status" value="1"/>
</dbReference>
<dbReference type="InterPro" id="IPR055093">
    <property type="entry name" value="EPS8_2nd"/>
</dbReference>
<dbReference type="SUPFAM" id="SSF50729">
    <property type="entry name" value="PH domain-like"/>
    <property type="match status" value="1"/>
</dbReference>
<dbReference type="InterPro" id="IPR011993">
    <property type="entry name" value="PH-like_dom_sf"/>
</dbReference>
<comment type="subcellular location">
    <subcellularLocation>
        <location evidence="1">Mitochondrion membrane</location>
    </subcellularLocation>
</comment>
<accession>A0A6G0IQ73</accession>
<evidence type="ECO:0000313" key="13">
    <source>
        <dbReference type="Proteomes" id="UP000424527"/>
    </source>
</evidence>
<feature type="compositionally biased region" description="Pro residues" evidence="10">
    <location>
        <begin position="656"/>
        <end position="666"/>
    </location>
</feature>
<dbReference type="InterPro" id="IPR039801">
    <property type="entry name" value="EPS8-like"/>
</dbReference>
<evidence type="ECO:0000256" key="4">
    <source>
        <dbReference type="ARBA" id="ARBA00022547"/>
    </source>
</evidence>
<keyword evidence="7" id="KW-0496">Mitochondrion</keyword>
<dbReference type="GO" id="GO:0045259">
    <property type="term" value="C:proton-transporting ATP synthase complex"/>
    <property type="evidence" value="ECO:0007669"/>
    <property type="project" value="UniProtKB-KW"/>
</dbReference>
<dbReference type="GO" id="GO:0015986">
    <property type="term" value="P:proton motive force-driven ATP synthesis"/>
    <property type="evidence" value="ECO:0007669"/>
    <property type="project" value="InterPro"/>
</dbReference>
<gene>
    <name evidence="12" type="ORF">D5F01_LYC08477</name>
</gene>
<feature type="compositionally biased region" description="Basic and acidic residues" evidence="10">
    <location>
        <begin position="396"/>
        <end position="405"/>
    </location>
</feature>
<dbReference type="Pfam" id="PF18016">
    <property type="entry name" value="SAM_3"/>
    <property type="match status" value="1"/>
</dbReference>
<evidence type="ECO:0000256" key="6">
    <source>
        <dbReference type="ARBA" id="ARBA00023065"/>
    </source>
</evidence>
<keyword evidence="12" id="KW-0418">Kinase</keyword>
<dbReference type="GO" id="GO:0035023">
    <property type="term" value="P:regulation of Rho protein signal transduction"/>
    <property type="evidence" value="ECO:0007669"/>
    <property type="project" value="TreeGrafter"/>
</dbReference>
<dbReference type="GO" id="GO:0007266">
    <property type="term" value="P:Rho protein signal transduction"/>
    <property type="evidence" value="ECO:0007669"/>
    <property type="project" value="TreeGrafter"/>
</dbReference>
<dbReference type="InterPro" id="IPR041418">
    <property type="entry name" value="SAM_3"/>
</dbReference>
<dbReference type="PROSITE" id="PS50002">
    <property type="entry name" value="SH3"/>
    <property type="match status" value="1"/>
</dbReference>
<feature type="region of interest" description="Disordered" evidence="10">
    <location>
        <begin position="468"/>
        <end position="491"/>
    </location>
</feature>
<evidence type="ECO:0000256" key="3">
    <source>
        <dbReference type="ARBA" id="ARBA00022448"/>
    </source>
</evidence>
<dbReference type="AlphaFoldDB" id="A0A6G0IQ73"/>
<evidence type="ECO:0000256" key="9">
    <source>
        <dbReference type="PROSITE-ProRule" id="PRU00192"/>
    </source>
</evidence>
<feature type="region of interest" description="Disordered" evidence="10">
    <location>
        <begin position="367"/>
        <end position="443"/>
    </location>
</feature>
<dbReference type="SMART" id="SM00326">
    <property type="entry name" value="SH3"/>
    <property type="match status" value="1"/>
</dbReference>
<dbReference type="GO" id="GO:0031982">
    <property type="term" value="C:vesicle"/>
    <property type="evidence" value="ECO:0007669"/>
    <property type="project" value="TreeGrafter"/>
</dbReference>
<comment type="caution">
    <text evidence="12">The sequence shown here is derived from an EMBL/GenBank/DDBJ whole genome shotgun (WGS) entry which is preliminary data.</text>
</comment>
<feature type="compositionally biased region" description="Polar residues" evidence="10">
    <location>
        <begin position="630"/>
        <end position="639"/>
    </location>
</feature>
<dbReference type="GO" id="GO:0032587">
    <property type="term" value="C:ruffle membrane"/>
    <property type="evidence" value="ECO:0007669"/>
    <property type="project" value="TreeGrafter"/>
</dbReference>
<dbReference type="Proteomes" id="UP000424527">
    <property type="component" value="Unassembled WGS sequence"/>
</dbReference>
<dbReference type="PANTHER" id="PTHR12287">
    <property type="entry name" value="EPIDERMAL GROWTH FACTOR RECEPTOR KINASE SUBSTRATE EPS8-RELATED PROTEIN"/>
    <property type="match status" value="1"/>
</dbReference>
<dbReference type="Pfam" id="PF05405">
    <property type="entry name" value="Mt_ATP-synt_B"/>
    <property type="match status" value="1"/>
</dbReference>
<evidence type="ECO:0000313" key="12">
    <source>
        <dbReference type="EMBL" id="KAE8293366.1"/>
    </source>
</evidence>
<dbReference type="GO" id="GO:0031966">
    <property type="term" value="C:mitochondrial membrane"/>
    <property type="evidence" value="ECO:0007669"/>
    <property type="project" value="UniProtKB-SubCell"/>
</dbReference>
<dbReference type="Pfam" id="PF00018">
    <property type="entry name" value="SH3_1"/>
    <property type="match status" value="1"/>
</dbReference>
<keyword evidence="5" id="KW-0375">Hydrogen ion transport</keyword>
<evidence type="ECO:0000256" key="8">
    <source>
        <dbReference type="ARBA" id="ARBA00023136"/>
    </source>
</evidence>
<dbReference type="Gene3D" id="1.20.5.2210">
    <property type="match status" value="1"/>
</dbReference>
<reference evidence="12 13" key="1">
    <citation type="submission" date="2019-07" db="EMBL/GenBank/DDBJ databases">
        <title>Chromosome genome assembly for large yellow croaker.</title>
        <authorList>
            <person name="Xiao S."/>
        </authorList>
    </citation>
    <scope>NUCLEOTIDE SEQUENCE [LARGE SCALE GENOMIC DNA]</scope>
    <source>
        <strain evidence="12">JMULYC20181020</strain>
        <tissue evidence="12">Muscle</tissue>
    </source>
</reference>
<evidence type="ECO:0000256" key="1">
    <source>
        <dbReference type="ARBA" id="ARBA00004325"/>
    </source>
</evidence>
<keyword evidence="12" id="KW-0808">Transferase</keyword>
<dbReference type="InterPro" id="IPR036028">
    <property type="entry name" value="SH3-like_dom_sf"/>
</dbReference>
<feature type="compositionally biased region" description="Basic residues" evidence="10">
    <location>
        <begin position="478"/>
        <end position="488"/>
    </location>
</feature>
<dbReference type="GO" id="GO:0015078">
    <property type="term" value="F:proton transmembrane transporter activity"/>
    <property type="evidence" value="ECO:0007669"/>
    <property type="project" value="InterPro"/>
</dbReference>
<keyword evidence="12" id="KW-0675">Receptor</keyword>
<evidence type="ECO:0000259" key="11">
    <source>
        <dbReference type="PROSITE" id="PS50002"/>
    </source>
</evidence>
<evidence type="ECO:0000256" key="2">
    <source>
        <dbReference type="ARBA" id="ARBA00022443"/>
    </source>
</evidence>
<keyword evidence="13" id="KW-1185">Reference proteome</keyword>
<evidence type="ECO:0000256" key="7">
    <source>
        <dbReference type="ARBA" id="ARBA00023128"/>
    </source>
</evidence>
<dbReference type="Gene3D" id="2.30.30.40">
    <property type="entry name" value="SH3 Domains"/>
    <property type="match status" value="1"/>
</dbReference>
<feature type="compositionally biased region" description="Basic and acidic residues" evidence="10">
    <location>
        <begin position="422"/>
        <end position="432"/>
    </location>
</feature>
<dbReference type="InterPro" id="IPR013761">
    <property type="entry name" value="SAM/pointed_sf"/>
</dbReference>
<dbReference type="GO" id="GO:0016301">
    <property type="term" value="F:kinase activity"/>
    <property type="evidence" value="ECO:0007669"/>
    <property type="project" value="UniProtKB-KW"/>
</dbReference>
<organism evidence="12 13">
    <name type="scientific">Larimichthys crocea</name>
    <name type="common">Large yellow croaker</name>
    <name type="synonym">Pseudosciaena crocea</name>
    <dbReference type="NCBI Taxonomy" id="215358"/>
    <lineage>
        <taxon>Eukaryota</taxon>
        <taxon>Metazoa</taxon>
        <taxon>Chordata</taxon>
        <taxon>Craniata</taxon>
        <taxon>Vertebrata</taxon>
        <taxon>Euteleostomi</taxon>
        <taxon>Actinopterygii</taxon>
        <taxon>Neopterygii</taxon>
        <taxon>Teleostei</taxon>
        <taxon>Neoteleostei</taxon>
        <taxon>Acanthomorphata</taxon>
        <taxon>Eupercaria</taxon>
        <taxon>Sciaenidae</taxon>
        <taxon>Larimichthys</taxon>
    </lineage>
</organism>
<dbReference type="InterPro" id="IPR001452">
    <property type="entry name" value="SH3_domain"/>
</dbReference>
<evidence type="ECO:0000256" key="5">
    <source>
        <dbReference type="ARBA" id="ARBA00022781"/>
    </source>
</evidence>
<dbReference type="EMBL" id="REGW02000008">
    <property type="protein sequence ID" value="KAE8293366.1"/>
    <property type="molecule type" value="Genomic_DNA"/>
</dbReference>
<dbReference type="Gene3D" id="1.10.150.50">
    <property type="entry name" value="Transcription Factor, Ets-1"/>
    <property type="match status" value="1"/>
</dbReference>
<keyword evidence="2 9" id="KW-0728">SH3 domain</keyword>
<keyword evidence="3" id="KW-0813">Transport</keyword>
<sequence length="821" mass="92647">MLSRLVFVSANALKSSGALGAGLVQASRSLHTSSQSLAPVPPLPETGGKVRYGLFPEELFQLLYPKTGVTGPYMLGTGLLVYLLSKEIYVINHETFVAASIAAVVVYGIKKFGPGVAAFADKLNEDKMAKAQEVKDLAMASLTQGIENEKKEQWRVEGRSMLFDAKRNNVAMLLETNYRERLHMVTNEVKRRLDYQIALQDLHRRMEQEHMVNWVEKSVVSSITPQQHLFTCELDGQDMKTVNDCVAKLKRLDAKGRLWPQDMFLEVQRGHVVLSDIETKAELDALPFSDIKQITAVLDSCAYNSLLAVTVQERNKRSPQVFMFQCEETGAELIKSDLDKAVQKGDDDVDPRRDQFDIRINLENIIGQHTRESFRHAGPPPRQQDRPQAPPVPDHPPPKWREPVEHMPPPMTFSPEPMMQHPDFHDVHRRPEPPSPVEPPDTERNTEIFNHVLNDVEFFTIKVSAAANAPSQEQDMSKKKKKKKKTKSKKNEAPVVILPPWEEYVSFLQKVKYGFNLLGQLDGSLNGPTAPDFVHIFFNSLAFVVPQYPLDIPPSVVSPLLTVPALRLLSQVVDPEEDQLWRSLGDSWNVQRSKWPEDVPPYIPEFYDGWQPPPPSPMRARASPMPHQNGALSRSNSQHFPPDQHPEQPMTNGPWGSPPPMQAHPTEPPLYMRVMYNFMAKNNQELSVMKGDVVQVVQKAKQWWFVRNSRNEEGNVPQSVLEPMTDDRPMDDQSMDTQGPVMLDHNSSPAEVRAWLEYKGFSRITVSSLGVLTGRLLLGMSKNEIRTVCPEEGGKVFFQLQGIKSSIALASEPSGMYNGRY</sequence>
<dbReference type="SUPFAM" id="SSF161060">
    <property type="entry name" value="ATP synthase B chain-like"/>
    <property type="match status" value="1"/>
</dbReference>
<dbReference type="PANTHER" id="PTHR12287:SF22">
    <property type="entry name" value="EPIDERMAL GROWTH FACTOR RECEPTOR KINASE SUBSTRATE 8-LIKE PROTEIN 3"/>
    <property type="match status" value="1"/>
</dbReference>
<feature type="region of interest" description="Disordered" evidence="10">
    <location>
        <begin position="613"/>
        <end position="666"/>
    </location>
</feature>
<evidence type="ECO:0000256" key="10">
    <source>
        <dbReference type="SAM" id="MobiDB-lite"/>
    </source>
</evidence>
<dbReference type="InterPro" id="IPR008688">
    <property type="entry name" value="ATP_synth_Bsub_B/MI25"/>
</dbReference>
<keyword evidence="8" id="KW-0472">Membrane</keyword>
<dbReference type="Gene3D" id="2.30.29.30">
    <property type="entry name" value="Pleckstrin-homology domain (PH domain)/Phosphotyrosine-binding domain (PTB)"/>
    <property type="match status" value="1"/>
</dbReference>
<name>A0A6G0IQ73_LARCR</name>
<feature type="domain" description="SH3" evidence="11">
    <location>
        <begin position="667"/>
        <end position="726"/>
    </location>
</feature>
<dbReference type="SUPFAM" id="SSF50044">
    <property type="entry name" value="SH3-domain"/>
    <property type="match status" value="1"/>
</dbReference>
<proteinExistence type="predicted"/>
<keyword evidence="4" id="KW-0138">CF(0)</keyword>
<feature type="compositionally biased region" description="Pro residues" evidence="10">
    <location>
        <begin position="378"/>
        <end position="395"/>
    </location>
</feature>
<protein>
    <submittedName>
        <fullName evidence="12">Epidermal growth factor receptor kinase substrate 8-like protein 3</fullName>
    </submittedName>
</protein>
<dbReference type="GO" id="GO:1900029">
    <property type="term" value="P:positive regulation of ruffle assembly"/>
    <property type="evidence" value="ECO:0007669"/>
    <property type="project" value="TreeGrafter"/>
</dbReference>
<dbReference type="CDD" id="cd01210">
    <property type="entry name" value="PTB_EPS8"/>
    <property type="match status" value="1"/>
</dbReference>
<dbReference type="GO" id="GO:0003779">
    <property type="term" value="F:actin binding"/>
    <property type="evidence" value="ECO:0007669"/>
    <property type="project" value="TreeGrafter"/>
</dbReference>
<keyword evidence="6" id="KW-0406">Ion transport</keyword>